<evidence type="ECO:0000256" key="2">
    <source>
        <dbReference type="ARBA" id="ARBA00022526"/>
    </source>
</evidence>
<gene>
    <name evidence="6 9" type="primary">zwf</name>
    <name evidence="9" type="ORF">ENV52_08185</name>
</gene>
<dbReference type="SUPFAM" id="SSF55347">
    <property type="entry name" value="Glyceraldehyde-3-phosphate dehydrogenase-like, C-terminal domain"/>
    <property type="match status" value="1"/>
</dbReference>
<comment type="similarity">
    <text evidence="6">Belongs to the glucose-6-phosphate dehydrogenase family.</text>
</comment>
<dbReference type="InterPro" id="IPR036291">
    <property type="entry name" value="NAD(P)-bd_dom_sf"/>
</dbReference>
<keyword evidence="5 6" id="KW-0119">Carbohydrate metabolism</keyword>
<evidence type="ECO:0000313" key="9">
    <source>
        <dbReference type="EMBL" id="HHS29663.1"/>
    </source>
</evidence>
<dbReference type="GO" id="GO:0005829">
    <property type="term" value="C:cytosol"/>
    <property type="evidence" value="ECO:0007669"/>
    <property type="project" value="TreeGrafter"/>
</dbReference>
<dbReference type="Gene3D" id="3.40.50.720">
    <property type="entry name" value="NAD(P)-binding Rossmann-like Domain"/>
    <property type="match status" value="1"/>
</dbReference>
<feature type="domain" description="Glucose-6-phosphate dehydrogenase NAD-binding" evidence="7">
    <location>
        <begin position="42"/>
        <end position="222"/>
    </location>
</feature>
<feature type="binding site" evidence="6">
    <location>
        <position position="251"/>
    </location>
    <ligand>
        <name>substrate</name>
    </ligand>
</feature>
<proteinExistence type="inferred from homology"/>
<dbReference type="Pfam" id="PF00479">
    <property type="entry name" value="G6PD_N"/>
    <property type="match status" value="1"/>
</dbReference>
<dbReference type="PANTHER" id="PTHR23429">
    <property type="entry name" value="GLUCOSE-6-PHOSPHATE 1-DEHYDROGENASE G6PD"/>
    <property type="match status" value="1"/>
</dbReference>
<dbReference type="EMBL" id="DTGR01000133">
    <property type="protein sequence ID" value="HHS29663.1"/>
    <property type="molecule type" value="Genomic_DNA"/>
</dbReference>
<comment type="catalytic activity">
    <reaction evidence="6">
        <text>D-glucose 6-phosphate + NADP(+) = 6-phospho-D-glucono-1,5-lactone + NADPH + H(+)</text>
        <dbReference type="Rhea" id="RHEA:15841"/>
        <dbReference type="ChEBI" id="CHEBI:15378"/>
        <dbReference type="ChEBI" id="CHEBI:57783"/>
        <dbReference type="ChEBI" id="CHEBI:57955"/>
        <dbReference type="ChEBI" id="CHEBI:58349"/>
        <dbReference type="ChEBI" id="CHEBI:61548"/>
        <dbReference type="EC" id="1.1.1.49"/>
    </reaction>
</comment>
<evidence type="ECO:0000256" key="4">
    <source>
        <dbReference type="ARBA" id="ARBA00023002"/>
    </source>
</evidence>
<protein>
    <recommendedName>
        <fullName evidence="6">Glucose-6-phosphate 1-dehydrogenase</fullName>
        <shortName evidence="6">G6PD</shortName>
        <ecNumber evidence="6">1.1.1.49</ecNumber>
    </recommendedName>
</protein>
<feature type="binding site" evidence="6">
    <location>
        <position position="375"/>
    </location>
    <ligand>
        <name>substrate</name>
    </ligand>
</feature>
<feature type="binding site" evidence="6">
    <location>
        <position position="217"/>
    </location>
    <ligand>
        <name>substrate</name>
    </ligand>
</feature>
<dbReference type="SUPFAM" id="SSF51735">
    <property type="entry name" value="NAD(P)-binding Rossmann-fold domains"/>
    <property type="match status" value="1"/>
</dbReference>
<feature type="domain" description="Glucose-6-phosphate dehydrogenase C-terminal" evidence="8">
    <location>
        <begin position="225"/>
        <end position="514"/>
    </location>
</feature>
<dbReference type="InterPro" id="IPR001282">
    <property type="entry name" value="G6P_DH"/>
</dbReference>
<dbReference type="InterPro" id="IPR022674">
    <property type="entry name" value="G6P_DH_NAD-bd"/>
</dbReference>
<evidence type="ECO:0000256" key="3">
    <source>
        <dbReference type="ARBA" id="ARBA00022857"/>
    </source>
</evidence>
<comment type="caution">
    <text evidence="9">The sequence shown here is derived from an EMBL/GenBank/DDBJ whole genome shotgun (WGS) entry which is preliminary data.</text>
</comment>
<feature type="binding site" evidence="6">
    <location>
        <position position="79"/>
    </location>
    <ligand>
        <name>NADP(+)</name>
        <dbReference type="ChEBI" id="CHEBI:58349"/>
    </ligand>
</feature>
<accession>A0A7V6DPV7</accession>
<evidence type="ECO:0000259" key="7">
    <source>
        <dbReference type="Pfam" id="PF00479"/>
    </source>
</evidence>
<reference evidence="9" key="1">
    <citation type="journal article" date="2020" name="mSystems">
        <title>Genome- and Community-Level Interaction Insights into Carbon Utilization and Element Cycling Functions of Hydrothermarchaeota in Hydrothermal Sediment.</title>
        <authorList>
            <person name="Zhou Z."/>
            <person name="Liu Y."/>
            <person name="Xu W."/>
            <person name="Pan J."/>
            <person name="Luo Z.H."/>
            <person name="Li M."/>
        </authorList>
    </citation>
    <scope>NUCLEOTIDE SEQUENCE [LARGE SCALE GENOMIC DNA]</scope>
    <source>
        <strain evidence="9">SpSt-767</strain>
    </source>
</reference>
<dbReference type="GO" id="GO:0050661">
    <property type="term" value="F:NADP binding"/>
    <property type="evidence" value="ECO:0007669"/>
    <property type="project" value="UniProtKB-UniRule"/>
</dbReference>
<feature type="binding site" evidence="6">
    <location>
        <position position="183"/>
    </location>
    <ligand>
        <name>NADP(+)</name>
        <dbReference type="ChEBI" id="CHEBI:58349"/>
    </ligand>
</feature>
<feature type="binding site" evidence="6">
    <location>
        <position position="380"/>
    </location>
    <ligand>
        <name>substrate</name>
    </ligand>
</feature>
<dbReference type="PIRSF" id="PIRSF000110">
    <property type="entry name" value="G6PD"/>
    <property type="match status" value="1"/>
</dbReference>
<dbReference type="HAMAP" id="MF_00966">
    <property type="entry name" value="G6PD"/>
    <property type="match status" value="1"/>
</dbReference>
<dbReference type="PANTHER" id="PTHR23429:SF0">
    <property type="entry name" value="GLUCOSE-6-PHOSPHATE 1-DEHYDROGENASE"/>
    <property type="match status" value="1"/>
</dbReference>
<name>A0A7V6DPV7_9BACT</name>
<evidence type="ECO:0000256" key="5">
    <source>
        <dbReference type="ARBA" id="ARBA00023277"/>
    </source>
</evidence>
<dbReference type="AlphaFoldDB" id="A0A7V6DPV7"/>
<dbReference type="GO" id="GO:0006006">
    <property type="term" value="P:glucose metabolic process"/>
    <property type="evidence" value="ECO:0007669"/>
    <property type="project" value="UniProtKB-KW"/>
</dbReference>
<evidence type="ECO:0000259" key="8">
    <source>
        <dbReference type="Pfam" id="PF02781"/>
    </source>
</evidence>
<feature type="binding site" evidence="6">
    <location>
        <position position="213"/>
    </location>
    <ligand>
        <name>substrate</name>
    </ligand>
</feature>
<comment type="function">
    <text evidence="6">Catalyzes the oxidation of glucose 6-phosphate to 6-phosphogluconolactone.</text>
</comment>
<dbReference type="NCBIfam" id="TIGR00871">
    <property type="entry name" value="zwf"/>
    <property type="match status" value="1"/>
</dbReference>
<feature type="active site" description="Proton acceptor" evidence="6">
    <location>
        <position position="275"/>
    </location>
</feature>
<comment type="caution">
    <text evidence="6">Lacks conserved residue(s) required for the propagation of feature annotation.</text>
</comment>
<feature type="binding site" evidence="6">
    <location>
        <position position="270"/>
    </location>
    <ligand>
        <name>substrate</name>
    </ligand>
</feature>
<dbReference type="EC" id="1.1.1.49" evidence="6"/>
<keyword evidence="2 6" id="KW-0313">Glucose metabolism</keyword>
<comment type="pathway">
    <text evidence="1 6">Carbohydrate degradation; pentose phosphate pathway; D-ribulose 5-phosphate from D-glucose 6-phosphate (oxidative stage): step 1/3.</text>
</comment>
<keyword evidence="4 6" id="KW-0560">Oxidoreductase</keyword>
<dbReference type="InterPro" id="IPR022675">
    <property type="entry name" value="G6P_DH_C"/>
</dbReference>
<keyword evidence="3 6" id="KW-0521">NADP</keyword>
<dbReference type="Pfam" id="PF02781">
    <property type="entry name" value="G6PD_C"/>
    <property type="match status" value="1"/>
</dbReference>
<sequence length="522" mass="59086">MTAMNKNPHRPPGVLVTGQAPDLGLLPEACLSEERLEPCTVVIFGATGDLTNLKLMPALYNLSLRGGLATPCCIVGCGRTPLSRQQFQKRMAEAVQKAGLDLAHWQDFAANLYYLPLQYGNPADYQTLAAFLEEQEKRHQLCGNRVFYLAVPPSQYPVISQELGRSGLSAESENGWVRLVVEKPFGRDLPSARELNRVLLASFQETQIFRIDHYMAKETVQNIIMFRFANAIFEPLWNRNYIDAVGILAAETVGVGQRAGFYEETGVLRDMFQNHMMHLLAVTAMEPPSRFEAERVRDEELKVFRSLKPLSTTQFGEDFILGQYTRGKVGDQEVPGYREEPQVRPDSLTPTFAALQVHVDNWRWRGVPFYLISGKRLAAKQTQIVIRFKEVPHALFQSIHLGEIAANHLILGIYPEEKITLIFETKNPGATMCLRQVIMEFPYYSNYRGPVLEAYEKSLMDVIQGDHMLFWREDAVEACWSYFSPLIEGCEGCPDLSSLVQFYPAGTWGPEKAWPILGRLVR</sequence>
<organism evidence="9">
    <name type="scientific">Desulfobacca acetoxidans</name>
    <dbReference type="NCBI Taxonomy" id="60893"/>
    <lineage>
        <taxon>Bacteria</taxon>
        <taxon>Pseudomonadati</taxon>
        <taxon>Thermodesulfobacteriota</taxon>
        <taxon>Desulfobaccia</taxon>
        <taxon>Desulfobaccales</taxon>
        <taxon>Desulfobaccaceae</taxon>
        <taxon>Desulfobacca</taxon>
    </lineage>
</organism>
<evidence type="ECO:0000256" key="1">
    <source>
        <dbReference type="ARBA" id="ARBA00004937"/>
    </source>
</evidence>
<dbReference type="PRINTS" id="PR00079">
    <property type="entry name" value="G6PDHDRGNASE"/>
</dbReference>
<dbReference type="GO" id="GO:0004345">
    <property type="term" value="F:glucose-6-phosphate dehydrogenase activity"/>
    <property type="evidence" value="ECO:0007669"/>
    <property type="project" value="UniProtKB-UniRule"/>
</dbReference>
<dbReference type="Gene3D" id="3.30.360.10">
    <property type="entry name" value="Dihydrodipicolinate Reductase, domain 2"/>
    <property type="match status" value="1"/>
</dbReference>
<evidence type="ECO:0000256" key="6">
    <source>
        <dbReference type="HAMAP-Rule" id="MF_00966"/>
    </source>
</evidence>
<dbReference type="GO" id="GO:0009051">
    <property type="term" value="P:pentose-phosphate shunt, oxidative branch"/>
    <property type="evidence" value="ECO:0007669"/>
    <property type="project" value="TreeGrafter"/>
</dbReference>
<dbReference type="UniPathway" id="UPA00115">
    <property type="reaction ID" value="UER00408"/>
</dbReference>